<keyword evidence="1" id="KW-0732">Signal</keyword>
<dbReference type="OrthoDB" id="9811006at2"/>
<sequence>MAILKNLAKATAITALLATSSLINIASAASLSDVPSGSYSVDPTHAFINLQYSHLGLSHPTLSFDDFTVDLNLDSEDPTKSMILVSIDPASVITGSAIFKDHLTSADWLDVAQFPEITFQSTTITANDDETYTVNGDLTVKGEIKPVTLNVTINAAMNHPMSGKPVVGIDATGELIRSDFGLGNYAPNVSDEMSLNITAELNKVQ</sequence>
<dbReference type="InterPro" id="IPR036761">
    <property type="entry name" value="TTHA0802/YceI-like_sf"/>
</dbReference>
<name>A0A2Z2P018_9GAMM</name>
<dbReference type="RefSeq" id="WP_157735955.1">
    <property type="nucleotide sequence ID" value="NZ_CP018632.1"/>
</dbReference>
<evidence type="ECO:0000259" key="2">
    <source>
        <dbReference type="SMART" id="SM00867"/>
    </source>
</evidence>
<dbReference type="Gene3D" id="2.40.128.110">
    <property type="entry name" value="Lipid/polyisoprenoid-binding, YceI-like"/>
    <property type="match status" value="1"/>
</dbReference>
<feature type="domain" description="Lipid/polyisoprenoid-binding YceI-like" evidence="2">
    <location>
        <begin position="38"/>
        <end position="202"/>
    </location>
</feature>
<dbReference type="PANTHER" id="PTHR34406">
    <property type="entry name" value="PROTEIN YCEI"/>
    <property type="match status" value="1"/>
</dbReference>
<feature type="signal peptide" evidence="1">
    <location>
        <begin position="1"/>
        <end position="28"/>
    </location>
</feature>
<dbReference type="SMART" id="SM00867">
    <property type="entry name" value="YceI"/>
    <property type="match status" value="1"/>
</dbReference>
<feature type="chain" id="PRO_5016344624" evidence="1">
    <location>
        <begin position="29"/>
        <end position="205"/>
    </location>
</feature>
<dbReference type="KEGG" id="gai:IMCC3135_13180"/>
<dbReference type="EMBL" id="CP018632">
    <property type="protein sequence ID" value="ASJ72724.1"/>
    <property type="molecule type" value="Genomic_DNA"/>
</dbReference>
<dbReference type="AlphaFoldDB" id="A0A2Z2P018"/>
<organism evidence="3 4">
    <name type="scientific">Granulosicoccus antarcticus IMCC3135</name>
    <dbReference type="NCBI Taxonomy" id="1192854"/>
    <lineage>
        <taxon>Bacteria</taxon>
        <taxon>Pseudomonadati</taxon>
        <taxon>Pseudomonadota</taxon>
        <taxon>Gammaproteobacteria</taxon>
        <taxon>Chromatiales</taxon>
        <taxon>Granulosicoccaceae</taxon>
        <taxon>Granulosicoccus</taxon>
    </lineage>
</organism>
<accession>A0A2Z2P018</accession>
<dbReference type="Proteomes" id="UP000250079">
    <property type="component" value="Chromosome"/>
</dbReference>
<dbReference type="InterPro" id="IPR007372">
    <property type="entry name" value="Lipid/polyisoprenoid-bd_YceI"/>
</dbReference>
<proteinExistence type="predicted"/>
<dbReference type="SUPFAM" id="SSF101874">
    <property type="entry name" value="YceI-like"/>
    <property type="match status" value="1"/>
</dbReference>
<keyword evidence="4" id="KW-1185">Reference proteome</keyword>
<evidence type="ECO:0000256" key="1">
    <source>
        <dbReference type="SAM" id="SignalP"/>
    </source>
</evidence>
<protein>
    <submittedName>
        <fullName evidence="3">Protein YceI</fullName>
    </submittedName>
</protein>
<evidence type="ECO:0000313" key="3">
    <source>
        <dbReference type="EMBL" id="ASJ72724.1"/>
    </source>
</evidence>
<dbReference type="PANTHER" id="PTHR34406:SF1">
    <property type="entry name" value="PROTEIN YCEI"/>
    <property type="match status" value="1"/>
</dbReference>
<evidence type="ECO:0000313" key="4">
    <source>
        <dbReference type="Proteomes" id="UP000250079"/>
    </source>
</evidence>
<dbReference type="Pfam" id="PF04264">
    <property type="entry name" value="YceI"/>
    <property type="match status" value="1"/>
</dbReference>
<gene>
    <name evidence="3" type="primary">yceI_2</name>
    <name evidence="3" type="ORF">IMCC3135_13180</name>
</gene>
<reference evidence="3 4" key="1">
    <citation type="submission" date="2016-12" db="EMBL/GenBank/DDBJ databases">
        <authorList>
            <person name="Song W.-J."/>
            <person name="Kurnit D.M."/>
        </authorList>
    </citation>
    <scope>NUCLEOTIDE SEQUENCE [LARGE SCALE GENOMIC DNA]</scope>
    <source>
        <strain evidence="3 4">IMCC3135</strain>
    </source>
</reference>